<sequence>MEQSREGGSFALPRVDGDVSICAIWKIFGSNRSICFGEREREKEKEKESPKQNPKTTKEPFFRSVVMLRNSIEPIIRASISAGLGLNRIDSTRSIATAKKPSCFEPPLPINHCNEVRRLLVYLTRISLFCSLQVFSSTKAFSVVLSSSTCRLVFAFPFTYSSSTSAVGEVLVSFDSPMRKTRTMLQRRKRHLLCVG</sequence>
<evidence type="ECO:0000313" key="2">
    <source>
        <dbReference type="Proteomes" id="UP000287651"/>
    </source>
</evidence>
<dbReference type="AlphaFoldDB" id="A0A426YRP7"/>
<gene>
    <name evidence="1" type="ORF">B296_00027588</name>
</gene>
<dbReference type="Proteomes" id="UP000287651">
    <property type="component" value="Unassembled WGS sequence"/>
</dbReference>
<reference evidence="1 2" key="1">
    <citation type="journal article" date="2014" name="Agronomy (Basel)">
        <title>A Draft Genome Sequence for Ensete ventricosum, the Drought-Tolerant Tree Against Hunger.</title>
        <authorList>
            <person name="Harrison J."/>
            <person name="Moore K.A."/>
            <person name="Paszkiewicz K."/>
            <person name="Jones T."/>
            <person name="Grant M."/>
            <person name="Ambacheew D."/>
            <person name="Muzemil S."/>
            <person name="Studholme D.J."/>
        </authorList>
    </citation>
    <scope>NUCLEOTIDE SEQUENCE [LARGE SCALE GENOMIC DNA]</scope>
</reference>
<accession>A0A426YRP7</accession>
<comment type="caution">
    <text evidence="1">The sequence shown here is derived from an EMBL/GenBank/DDBJ whole genome shotgun (WGS) entry which is preliminary data.</text>
</comment>
<protein>
    <submittedName>
        <fullName evidence="1">Uncharacterized protein</fullName>
    </submittedName>
</protein>
<dbReference type="EMBL" id="AMZH03010621">
    <property type="protein sequence ID" value="RRT54406.1"/>
    <property type="molecule type" value="Genomic_DNA"/>
</dbReference>
<proteinExistence type="predicted"/>
<name>A0A426YRP7_ENSVE</name>
<evidence type="ECO:0000313" key="1">
    <source>
        <dbReference type="EMBL" id="RRT54406.1"/>
    </source>
</evidence>
<organism evidence="1 2">
    <name type="scientific">Ensete ventricosum</name>
    <name type="common">Abyssinian banana</name>
    <name type="synonym">Musa ensete</name>
    <dbReference type="NCBI Taxonomy" id="4639"/>
    <lineage>
        <taxon>Eukaryota</taxon>
        <taxon>Viridiplantae</taxon>
        <taxon>Streptophyta</taxon>
        <taxon>Embryophyta</taxon>
        <taxon>Tracheophyta</taxon>
        <taxon>Spermatophyta</taxon>
        <taxon>Magnoliopsida</taxon>
        <taxon>Liliopsida</taxon>
        <taxon>Zingiberales</taxon>
        <taxon>Musaceae</taxon>
        <taxon>Ensete</taxon>
    </lineage>
</organism>